<proteinExistence type="predicted"/>
<keyword evidence="2" id="KW-1185">Reference proteome</keyword>
<dbReference type="AlphaFoldDB" id="A0A2T3Z109"/>
<gene>
    <name evidence="1" type="ORF">M441DRAFT_252386</name>
</gene>
<dbReference type="EMBL" id="KZ679266">
    <property type="protein sequence ID" value="PTB38483.1"/>
    <property type="molecule type" value="Genomic_DNA"/>
</dbReference>
<sequence>MEDHGDSSKDQPAALESPINLVEGYSCDGLTLTTLLASTEKESDTDKSPDIDVIHVMVVGKEEERLTLESLLLESVASRRRELVFRCGMARLLAGELTSQAIDGLARQLLSSLLFFLKHDEQVWLQSPA</sequence>
<dbReference type="OrthoDB" id="341259at2759"/>
<evidence type="ECO:0000313" key="2">
    <source>
        <dbReference type="Proteomes" id="UP000240493"/>
    </source>
</evidence>
<protein>
    <submittedName>
        <fullName evidence="1">Uncharacterized protein</fullName>
    </submittedName>
</protein>
<reference evidence="1 2" key="1">
    <citation type="submission" date="2016-07" db="EMBL/GenBank/DDBJ databases">
        <title>Multiple horizontal gene transfer events from other fungi enriched the ability of initially mycotrophic Trichoderma (Ascomycota) to feed on dead plant biomass.</title>
        <authorList>
            <consortium name="DOE Joint Genome Institute"/>
            <person name="Aerts A."/>
            <person name="Atanasova L."/>
            <person name="Chenthamara K."/>
            <person name="Zhang J."/>
            <person name="Grujic M."/>
            <person name="Henrissat B."/>
            <person name="Kuo A."/>
            <person name="Salamov A."/>
            <person name="Lipzen A."/>
            <person name="Labutti K."/>
            <person name="Barry K."/>
            <person name="Miao Y."/>
            <person name="Rahimi M.J."/>
            <person name="Shen Q."/>
            <person name="Grigoriev I.V."/>
            <person name="Kubicek C.P."/>
            <person name="Druzhinina I.S."/>
        </authorList>
    </citation>
    <scope>NUCLEOTIDE SEQUENCE [LARGE SCALE GENOMIC DNA]</scope>
    <source>
        <strain evidence="1 2">CBS 433.97</strain>
    </source>
</reference>
<accession>A0A2T3Z109</accession>
<organism evidence="1 2">
    <name type="scientific">Trichoderma asperellum (strain ATCC 204424 / CBS 433.97 / NBRC 101777)</name>
    <dbReference type="NCBI Taxonomy" id="1042311"/>
    <lineage>
        <taxon>Eukaryota</taxon>
        <taxon>Fungi</taxon>
        <taxon>Dikarya</taxon>
        <taxon>Ascomycota</taxon>
        <taxon>Pezizomycotina</taxon>
        <taxon>Sordariomycetes</taxon>
        <taxon>Hypocreomycetidae</taxon>
        <taxon>Hypocreales</taxon>
        <taxon>Hypocreaceae</taxon>
        <taxon>Trichoderma</taxon>
    </lineage>
</organism>
<name>A0A2T3Z109_TRIA4</name>
<dbReference type="Proteomes" id="UP000240493">
    <property type="component" value="Unassembled WGS sequence"/>
</dbReference>
<evidence type="ECO:0000313" key="1">
    <source>
        <dbReference type="EMBL" id="PTB38483.1"/>
    </source>
</evidence>